<evidence type="ECO:0000313" key="2">
    <source>
        <dbReference type="EMBL" id="CAI0380345.1"/>
    </source>
</evidence>
<reference evidence="2" key="1">
    <citation type="submission" date="2022-08" db="EMBL/GenBank/DDBJ databases">
        <authorList>
            <person name="Gutierrez-Valencia J."/>
        </authorList>
    </citation>
    <scope>NUCLEOTIDE SEQUENCE</scope>
</reference>
<accession>A0AAV0H808</accession>
<protein>
    <submittedName>
        <fullName evidence="2">Uncharacterized protein</fullName>
    </submittedName>
</protein>
<evidence type="ECO:0000313" key="3">
    <source>
        <dbReference type="Proteomes" id="UP001154282"/>
    </source>
</evidence>
<feature type="compositionally biased region" description="Polar residues" evidence="1">
    <location>
        <begin position="29"/>
        <end position="49"/>
    </location>
</feature>
<feature type="non-terminal residue" evidence="2">
    <location>
        <position position="1"/>
    </location>
</feature>
<comment type="caution">
    <text evidence="2">The sequence shown here is derived from an EMBL/GenBank/DDBJ whole genome shotgun (WGS) entry which is preliminary data.</text>
</comment>
<feature type="region of interest" description="Disordered" evidence="1">
    <location>
        <begin position="1"/>
        <end position="49"/>
    </location>
</feature>
<name>A0AAV0H808_9ROSI</name>
<dbReference type="EMBL" id="CAMGYJ010000002">
    <property type="protein sequence ID" value="CAI0380345.1"/>
    <property type="molecule type" value="Genomic_DNA"/>
</dbReference>
<dbReference type="AlphaFoldDB" id="A0AAV0H808"/>
<gene>
    <name evidence="2" type="ORF">LITE_LOCUS2620</name>
</gene>
<sequence>KRSKLFFTTSSSSSPPFTISTTRVPILDSSMTETESQGRSSIGSHSATL</sequence>
<organism evidence="2 3">
    <name type="scientific">Linum tenue</name>
    <dbReference type="NCBI Taxonomy" id="586396"/>
    <lineage>
        <taxon>Eukaryota</taxon>
        <taxon>Viridiplantae</taxon>
        <taxon>Streptophyta</taxon>
        <taxon>Embryophyta</taxon>
        <taxon>Tracheophyta</taxon>
        <taxon>Spermatophyta</taxon>
        <taxon>Magnoliopsida</taxon>
        <taxon>eudicotyledons</taxon>
        <taxon>Gunneridae</taxon>
        <taxon>Pentapetalae</taxon>
        <taxon>rosids</taxon>
        <taxon>fabids</taxon>
        <taxon>Malpighiales</taxon>
        <taxon>Linaceae</taxon>
        <taxon>Linum</taxon>
    </lineage>
</organism>
<proteinExistence type="predicted"/>
<feature type="compositionally biased region" description="Low complexity" evidence="1">
    <location>
        <begin position="1"/>
        <end position="22"/>
    </location>
</feature>
<evidence type="ECO:0000256" key="1">
    <source>
        <dbReference type="SAM" id="MobiDB-lite"/>
    </source>
</evidence>
<keyword evidence="3" id="KW-1185">Reference proteome</keyword>
<dbReference type="Proteomes" id="UP001154282">
    <property type="component" value="Unassembled WGS sequence"/>
</dbReference>